<evidence type="ECO:0000313" key="1">
    <source>
        <dbReference type="EMBL" id="AVD99754.1"/>
    </source>
</evidence>
<keyword evidence="2" id="KW-1185">Reference proteome</keyword>
<proteinExistence type="predicted"/>
<accession>A0A2L1IX47</accession>
<sequence length="219" mass="24889">MTEYTTDQVIELVGGLDKIPPMRGLAAAWWITTSQKQLDHWARYSARRQEWYDRCQALLDRMGLDQGVMVSSFGKRTDVVGIQPTQEMRTADWRGTPGVIPEGWRIDSKKGYLLPKRRTKADRESQANKDFHAIQRVPDSGAFVEGLPEIISIDDRADGGGHWYGFDIRAGEKCLMAFCGGDPDRSSEQRKPHIAPWWERQKISVLAELRERKEAGGSQ</sequence>
<dbReference type="EMBL" id="MG757157">
    <property type="protein sequence ID" value="AVD99754.1"/>
    <property type="molecule type" value="Genomic_DNA"/>
</dbReference>
<reference evidence="1 2" key="1">
    <citation type="submission" date="2018-01" db="EMBL/GenBank/DDBJ databases">
        <authorList>
            <person name="Freeman E."/>
            <person name="St-Pierre M."/>
            <person name="Tero B."/>
            <person name="Wilson B."/>
            <person name="King B."/>
            <person name="Molloy S.D."/>
            <person name="Garlena R.A."/>
            <person name="Russell D.A."/>
            <person name="Pope W.H."/>
            <person name="Jacobs-Sera D."/>
            <person name="Hendrix R.W."/>
            <person name="Hatfull G.F."/>
        </authorList>
    </citation>
    <scope>NUCLEOTIDE SEQUENCE [LARGE SCALE GENOMIC DNA]</scope>
</reference>
<name>A0A2L1IX47_9CAUD</name>
<organism evidence="1 2">
    <name type="scientific">Gordonia phage Flapper</name>
    <dbReference type="NCBI Taxonomy" id="2079415"/>
    <lineage>
        <taxon>Viruses</taxon>
        <taxon>Duplodnaviria</taxon>
        <taxon>Heunggongvirae</taxon>
        <taxon>Uroviricota</taxon>
        <taxon>Caudoviricetes</taxon>
        <taxon>Zierdtviridae</taxon>
        <taxon>Emilbogenvirinae</taxon>
        <taxon>Gruunavirus</taxon>
        <taxon>Gruunavirus flapper</taxon>
    </lineage>
</organism>
<protein>
    <submittedName>
        <fullName evidence="1">Uncharacterized protein</fullName>
    </submittedName>
</protein>
<gene>
    <name evidence="1" type="ORF">SEA_FLAPPER_9</name>
</gene>
<dbReference type="Proteomes" id="UP000240601">
    <property type="component" value="Segment"/>
</dbReference>
<evidence type="ECO:0000313" key="2">
    <source>
        <dbReference type="Proteomes" id="UP000240601"/>
    </source>
</evidence>